<evidence type="ECO:0000313" key="3">
    <source>
        <dbReference type="Proteomes" id="UP001056855"/>
    </source>
</evidence>
<protein>
    <submittedName>
        <fullName evidence="2">BtpA/SgcQ family protein</fullName>
    </submittedName>
</protein>
<sequence length="276" mass="28619">MDWNHRDAFETERPICGMIHLPALPGSPGYEGNREAIRTRALEDAAALEAGGVDGIVVENFGDSPFYPDEVPTHTVAEMAALVTTITSAVDVPVGVNVLRNDAEAALSIAAAAEASFVRVNVHVGAATTDQGIVEGRAHETLRLRDRLETDVAILADVHVKHATPLGEAGLAQTALETAVRGRADGLIVSGAGTGQAAALEDLERVAEALSTVDREVPVPVFVGSGVTSESIGDAFAVGADGAIVGTALKEGGETTNRVSRERVEALMEAARTAEQ</sequence>
<reference evidence="2" key="1">
    <citation type="submission" date="2022-06" db="EMBL/GenBank/DDBJ databases">
        <title>Diverse halophilic archaea isolated from saline environments.</title>
        <authorList>
            <person name="Cui H.-L."/>
        </authorList>
    </citation>
    <scope>NUCLEOTIDE SEQUENCE</scope>
    <source>
        <strain evidence="2">WLHS1</strain>
    </source>
</reference>
<dbReference type="Pfam" id="PF03437">
    <property type="entry name" value="BtpA"/>
    <property type="match status" value="1"/>
</dbReference>
<dbReference type="PIRSF" id="PIRSF005956">
    <property type="entry name" value="BtpA"/>
    <property type="match status" value="1"/>
</dbReference>
<evidence type="ECO:0000313" key="2">
    <source>
        <dbReference type="EMBL" id="UTF55232.1"/>
    </source>
</evidence>
<dbReference type="SUPFAM" id="SSF51366">
    <property type="entry name" value="Ribulose-phoshate binding barrel"/>
    <property type="match status" value="1"/>
</dbReference>
<dbReference type="NCBIfam" id="TIGR00259">
    <property type="entry name" value="thylakoid_BtpA"/>
    <property type="match status" value="1"/>
</dbReference>
<dbReference type="InterPro" id="IPR013785">
    <property type="entry name" value="Aldolase_TIM"/>
</dbReference>
<dbReference type="PANTHER" id="PTHR21381:SF3">
    <property type="entry name" value="SGC REGION PROTEIN SGCQ-RELATED"/>
    <property type="match status" value="1"/>
</dbReference>
<organism evidence="2 3">
    <name type="scientific">Natronosalvus rutilus</name>
    <dbReference type="NCBI Taxonomy" id="2953753"/>
    <lineage>
        <taxon>Archaea</taxon>
        <taxon>Methanobacteriati</taxon>
        <taxon>Methanobacteriota</taxon>
        <taxon>Stenosarchaea group</taxon>
        <taxon>Halobacteria</taxon>
        <taxon>Halobacteriales</taxon>
        <taxon>Natrialbaceae</taxon>
        <taxon>Natronosalvus</taxon>
    </lineage>
</organism>
<gene>
    <name evidence="2" type="ORF">NGM29_08275</name>
</gene>
<proteinExistence type="inferred from homology"/>
<dbReference type="GeneID" id="73290035"/>
<name>A0A9E7NBG3_9EURY</name>
<dbReference type="EMBL" id="CP100355">
    <property type="protein sequence ID" value="UTF55232.1"/>
    <property type="molecule type" value="Genomic_DNA"/>
</dbReference>
<comment type="similarity">
    <text evidence="1">Belongs to the BtpA family.</text>
</comment>
<dbReference type="CDD" id="cd04722">
    <property type="entry name" value="TIM_phosphate_binding"/>
    <property type="match status" value="1"/>
</dbReference>
<keyword evidence="3" id="KW-1185">Reference proteome</keyword>
<dbReference type="KEGG" id="sawl:NGM29_08275"/>
<accession>A0A9E7NBG3</accession>
<dbReference type="InterPro" id="IPR011060">
    <property type="entry name" value="RibuloseP-bd_barrel"/>
</dbReference>
<dbReference type="InterPro" id="IPR005137">
    <property type="entry name" value="BtpA"/>
</dbReference>
<dbReference type="AlphaFoldDB" id="A0A9E7NBG3"/>
<dbReference type="Gene3D" id="3.20.20.70">
    <property type="entry name" value="Aldolase class I"/>
    <property type="match status" value="1"/>
</dbReference>
<dbReference type="Proteomes" id="UP001056855">
    <property type="component" value="Chromosome"/>
</dbReference>
<evidence type="ECO:0000256" key="1">
    <source>
        <dbReference type="ARBA" id="ARBA00006007"/>
    </source>
</evidence>
<dbReference type="PANTHER" id="PTHR21381">
    <property type="entry name" value="ZGC:162297"/>
    <property type="match status" value="1"/>
</dbReference>
<dbReference type="RefSeq" id="WP_254160075.1">
    <property type="nucleotide sequence ID" value="NZ_CP100355.1"/>
</dbReference>